<feature type="compositionally biased region" description="Acidic residues" evidence="1">
    <location>
        <begin position="118"/>
        <end position="128"/>
    </location>
</feature>
<organism evidence="2 3">
    <name type="scientific">Mytilus edulis</name>
    <name type="common">Blue mussel</name>
    <dbReference type="NCBI Taxonomy" id="6550"/>
    <lineage>
        <taxon>Eukaryota</taxon>
        <taxon>Metazoa</taxon>
        <taxon>Spiralia</taxon>
        <taxon>Lophotrochozoa</taxon>
        <taxon>Mollusca</taxon>
        <taxon>Bivalvia</taxon>
        <taxon>Autobranchia</taxon>
        <taxon>Pteriomorphia</taxon>
        <taxon>Mytilida</taxon>
        <taxon>Mytiloidea</taxon>
        <taxon>Mytilidae</taxon>
        <taxon>Mytilinae</taxon>
        <taxon>Mytilus</taxon>
    </lineage>
</organism>
<dbReference type="EMBL" id="CAJPWZ010001657">
    <property type="protein sequence ID" value="CAG2220290.1"/>
    <property type="molecule type" value="Genomic_DNA"/>
</dbReference>
<evidence type="ECO:0000313" key="3">
    <source>
        <dbReference type="Proteomes" id="UP000683360"/>
    </source>
</evidence>
<gene>
    <name evidence="2" type="ORF">MEDL_33773</name>
</gene>
<protein>
    <submittedName>
        <fullName evidence="2">Uncharacterized protein</fullName>
    </submittedName>
</protein>
<name>A0A8S3SJ99_MYTED</name>
<evidence type="ECO:0000256" key="1">
    <source>
        <dbReference type="SAM" id="MobiDB-lite"/>
    </source>
</evidence>
<sequence>MALGYCSCMQTKRCSPYCDKNEKSVCSTDTAQNVKEYWKVSLDNPFRQQTKRKPLLDLCKTRWAERHYAYSHFFDSYLFVVESLDFISYGLHKDKYDLNFKEVERKVARISTPLQQDDTQDDGQEDQVGEPQESQQEPQEPSGVANRFTAIPIADNEMRRKQINHRKEKGCHGNG</sequence>
<feature type="compositionally biased region" description="Low complexity" evidence="1">
    <location>
        <begin position="130"/>
        <end position="142"/>
    </location>
</feature>
<dbReference type="AlphaFoldDB" id="A0A8S3SJ99"/>
<accession>A0A8S3SJ99</accession>
<evidence type="ECO:0000313" key="2">
    <source>
        <dbReference type="EMBL" id="CAG2220290.1"/>
    </source>
</evidence>
<dbReference type="Proteomes" id="UP000683360">
    <property type="component" value="Unassembled WGS sequence"/>
</dbReference>
<keyword evidence="3" id="KW-1185">Reference proteome</keyword>
<proteinExistence type="predicted"/>
<feature type="region of interest" description="Disordered" evidence="1">
    <location>
        <begin position="111"/>
        <end position="175"/>
    </location>
</feature>
<comment type="caution">
    <text evidence="2">The sequence shown here is derived from an EMBL/GenBank/DDBJ whole genome shotgun (WGS) entry which is preliminary data.</text>
</comment>
<reference evidence="2" key="1">
    <citation type="submission" date="2021-03" db="EMBL/GenBank/DDBJ databases">
        <authorList>
            <person name="Bekaert M."/>
        </authorList>
    </citation>
    <scope>NUCLEOTIDE SEQUENCE</scope>
</reference>